<keyword evidence="1" id="KW-0833">Ubl conjugation pathway</keyword>
<reference evidence="6" key="1">
    <citation type="journal article" date="2015" name="PLoS Genet.">
        <title>Genome Sequence and Transcriptome Analyses of Chrysochromulina tobin: Metabolic Tools for Enhanced Algal Fitness in the Prominent Order Prymnesiales (Haptophyceae).</title>
        <authorList>
            <person name="Hovde B.T."/>
            <person name="Deodato C.R."/>
            <person name="Hunsperger H.M."/>
            <person name="Ryken S.A."/>
            <person name="Yost W."/>
            <person name="Jha R.K."/>
            <person name="Patterson J."/>
            <person name="Monnat R.J. Jr."/>
            <person name="Barlow S.B."/>
            <person name="Starkenburg S.R."/>
            <person name="Cattolico R.A."/>
        </authorList>
    </citation>
    <scope>NUCLEOTIDE SEQUENCE</scope>
    <source>
        <strain evidence="6">CCMP291</strain>
    </source>
</reference>
<keyword evidence="3" id="KW-0732">Signal</keyword>
<feature type="chain" id="PRO_5005601595" description="E3 ubiquitin-protein ligase" evidence="3">
    <location>
        <begin position="28"/>
        <end position="383"/>
    </location>
</feature>
<dbReference type="GO" id="GO:0000151">
    <property type="term" value="C:ubiquitin ligase complex"/>
    <property type="evidence" value="ECO:0007669"/>
    <property type="project" value="TreeGrafter"/>
</dbReference>
<evidence type="ECO:0000313" key="6">
    <source>
        <dbReference type="Proteomes" id="UP000037460"/>
    </source>
</evidence>
<dbReference type="PANTHER" id="PTHR21497">
    <property type="entry name" value="UBIQUITIN LIGASE E3 ALPHA-RELATED"/>
    <property type="match status" value="1"/>
</dbReference>
<comment type="similarity">
    <text evidence="1">Belongs to the E3 ubiquitin-protein ligase UBR1-like family.</text>
</comment>
<feature type="region of interest" description="Disordered" evidence="2">
    <location>
        <begin position="147"/>
        <end position="170"/>
    </location>
</feature>
<organism evidence="5 6">
    <name type="scientific">Chrysochromulina tobinii</name>
    <dbReference type="NCBI Taxonomy" id="1460289"/>
    <lineage>
        <taxon>Eukaryota</taxon>
        <taxon>Haptista</taxon>
        <taxon>Haptophyta</taxon>
        <taxon>Prymnesiophyceae</taxon>
        <taxon>Prymnesiales</taxon>
        <taxon>Chrysochromulinaceae</taxon>
        <taxon>Chrysochromulina</taxon>
    </lineage>
</organism>
<name>A0A0M0J8I2_9EUKA</name>
<dbReference type="PANTHER" id="PTHR21497:SF24">
    <property type="entry name" value="E3 UBIQUITIN-PROTEIN LIGASE UBR1"/>
    <property type="match status" value="1"/>
</dbReference>
<keyword evidence="6" id="KW-1185">Reference proteome</keyword>
<sequence length="383" mass="39861">MPPSSEAEARAALGVVSLAVLAQATLGACRPLLRGTDDDAEELLAAQETDDDTGAQGGAQGGARYGARSGARYGALEGLALDRESVEAHESLRSQLAEAARMRIEPDAPSGTALVLAVHKATRSFARVAALALDALVPPAEGGGGIGSSVNVHSSRASGDEAPSRAPLRPLPPPSASSLLACPPAIALVKRWAAAASASGGGSCERSQGGSPGRFVVPAAPKLPCLQLHAMPRDFVSLTALLHLRVCASCAKPPLEPALCLLCGALLCAGPSCRRPRMQLQAGQLQEGECTRHARRCGLGVGLFALVHQNLTLLVDETRSAYHASLYLDEHGEEDRGLRRGKPLFLNAARQAALHRLWLAQAVPLEVARSRSSTSSVIRLGYY</sequence>
<keyword evidence="1" id="KW-0862">Zinc</keyword>
<dbReference type="InterPro" id="IPR044046">
    <property type="entry name" value="E3_ligase_UBR-like_C"/>
</dbReference>
<dbReference type="AlphaFoldDB" id="A0A0M0J8I2"/>
<dbReference type="GO" id="GO:0061630">
    <property type="term" value="F:ubiquitin protein ligase activity"/>
    <property type="evidence" value="ECO:0007669"/>
    <property type="project" value="UniProtKB-UniRule"/>
</dbReference>
<keyword evidence="1" id="KW-0479">Metal-binding</keyword>
<dbReference type="GO" id="GO:0071596">
    <property type="term" value="P:ubiquitin-dependent protein catabolic process via the N-end rule pathway"/>
    <property type="evidence" value="ECO:0007669"/>
    <property type="project" value="UniProtKB-UniRule"/>
</dbReference>
<feature type="signal peptide" evidence="3">
    <location>
        <begin position="1"/>
        <end position="27"/>
    </location>
</feature>
<gene>
    <name evidence="5" type="ORF">Ctob_008201</name>
</gene>
<evidence type="ECO:0000259" key="4">
    <source>
        <dbReference type="Pfam" id="PF18995"/>
    </source>
</evidence>
<comment type="pathway">
    <text evidence="1">Protein modification; protein ubiquitination.</text>
</comment>
<dbReference type="GO" id="GO:0005737">
    <property type="term" value="C:cytoplasm"/>
    <property type="evidence" value="ECO:0007669"/>
    <property type="project" value="TreeGrafter"/>
</dbReference>
<dbReference type="GO" id="GO:0008270">
    <property type="term" value="F:zinc ion binding"/>
    <property type="evidence" value="ECO:0007669"/>
    <property type="project" value="UniProtKB-UniRule"/>
</dbReference>
<accession>A0A0M0J8I2</accession>
<keyword evidence="1" id="KW-0863">Zinc-finger</keyword>
<protein>
    <recommendedName>
        <fullName evidence="1">E3 ubiquitin-protein ligase</fullName>
        <ecNumber evidence="1">2.3.2.27</ecNumber>
    </recommendedName>
</protein>
<dbReference type="EC" id="2.3.2.27" evidence="1"/>
<keyword evidence="1" id="KW-0808">Transferase</keyword>
<dbReference type="Pfam" id="PF18995">
    <property type="entry name" value="PRT6_C"/>
    <property type="match status" value="1"/>
</dbReference>
<comment type="catalytic activity">
    <reaction evidence="1">
        <text>S-ubiquitinyl-[E2 ubiquitin-conjugating enzyme]-L-cysteine + [acceptor protein]-L-lysine = [E2 ubiquitin-conjugating enzyme]-L-cysteine + N(6)-ubiquitinyl-[acceptor protein]-L-lysine.</text>
        <dbReference type="EC" id="2.3.2.27"/>
    </reaction>
</comment>
<dbReference type="Proteomes" id="UP000037460">
    <property type="component" value="Unassembled WGS sequence"/>
</dbReference>
<evidence type="ECO:0000313" key="5">
    <source>
        <dbReference type="EMBL" id="KOO22896.1"/>
    </source>
</evidence>
<dbReference type="InterPro" id="IPR039164">
    <property type="entry name" value="UBR1-like"/>
</dbReference>
<feature type="compositionally biased region" description="Polar residues" evidence="2">
    <location>
        <begin position="148"/>
        <end position="157"/>
    </location>
</feature>
<dbReference type="GO" id="GO:0016567">
    <property type="term" value="P:protein ubiquitination"/>
    <property type="evidence" value="ECO:0007669"/>
    <property type="project" value="UniProtKB-UniRule"/>
</dbReference>
<feature type="domain" description="E3 ubiquitin-protein ligase UBR-like C-terminal" evidence="4">
    <location>
        <begin position="112"/>
        <end position="359"/>
    </location>
</feature>
<proteinExistence type="inferred from homology"/>
<comment type="function">
    <text evidence="1">Ubiquitin ligase protein which is a component of the N-end rule pathway. Recognizes and binds to proteins bearing specific N-terminal residues that are destabilizing according to the N-end rule, leading to their ubiquitination and subsequent degradation.</text>
</comment>
<dbReference type="EMBL" id="JWZX01003241">
    <property type="protein sequence ID" value="KOO22896.1"/>
    <property type="molecule type" value="Genomic_DNA"/>
</dbReference>
<evidence type="ECO:0000256" key="2">
    <source>
        <dbReference type="SAM" id="MobiDB-lite"/>
    </source>
</evidence>
<evidence type="ECO:0000256" key="3">
    <source>
        <dbReference type="SAM" id="SignalP"/>
    </source>
</evidence>
<dbReference type="UniPathway" id="UPA00143"/>
<evidence type="ECO:0000256" key="1">
    <source>
        <dbReference type="RuleBase" id="RU366018"/>
    </source>
</evidence>
<dbReference type="OrthoDB" id="15304at2759"/>
<comment type="caution">
    <text evidence="5">The sequence shown here is derived from an EMBL/GenBank/DDBJ whole genome shotgun (WGS) entry which is preliminary data.</text>
</comment>